<dbReference type="Pfam" id="PF03870">
    <property type="entry name" value="RNA_pol_Rpb8"/>
    <property type="match status" value="1"/>
</dbReference>
<dbReference type="SUPFAM" id="SSF50249">
    <property type="entry name" value="Nucleic acid-binding proteins"/>
    <property type="match status" value="1"/>
</dbReference>
<evidence type="ECO:0000256" key="3">
    <source>
        <dbReference type="ARBA" id="ARBA00023242"/>
    </source>
</evidence>
<organism evidence="4 5">
    <name type="scientific">Nosema bombycis (strain CQ1 / CVCC 102059)</name>
    <name type="common">Microsporidian parasite</name>
    <name type="synonym">Pebrine of silkworm</name>
    <dbReference type="NCBI Taxonomy" id="578461"/>
    <lineage>
        <taxon>Eukaryota</taxon>
        <taxon>Fungi</taxon>
        <taxon>Fungi incertae sedis</taxon>
        <taxon>Microsporidia</taxon>
        <taxon>Nosematidae</taxon>
        <taxon>Nosema</taxon>
    </lineage>
</organism>
<name>R0MIM4_NOSB1</name>
<dbReference type="GO" id="GO:0005736">
    <property type="term" value="C:RNA polymerase I complex"/>
    <property type="evidence" value="ECO:0007669"/>
    <property type="project" value="TreeGrafter"/>
</dbReference>
<dbReference type="HOGENOM" id="CLU_129987_0_0_1"/>
<dbReference type="VEuPathDB" id="MicrosporidiaDB:NBO_42g0010"/>
<comment type="similarity">
    <text evidence="2">Belongs to the eukaryotic RPB8 RNA polymerase subunit family.</text>
</comment>
<dbReference type="GO" id="GO:0006351">
    <property type="term" value="P:DNA-templated transcription"/>
    <property type="evidence" value="ECO:0007669"/>
    <property type="project" value="InterPro"/>
</dbReference>
<dbReference type="PANTHER" id="PTHR10917">
    <property type="entry name" value="DNA-DIRECTED RNA POLYMERASES I, II, AND III SUBUNIT RPABC3"/>
    <property type="match status" value="1"/>
</dbReference>
<reference evidence="4 5" key="1">
    <citation type="journal article" date="2013" name="BMC Genomics">
        <title>Comparative genomics of parasitic silkworm microsporidia reveal an association between genome expansion and host adaptation.</title>
        <authorList>
            <person name="Pan G."/>
            <person name="Xu J."/>
            <person name="Li T."/>
            <person name="Xia Q."/>
            <person name="Liu S.L."/>
            <person name="Zhang G."/>
            <person name="Li S."/>
            <person name="Li C."/>
            <person name="Liu H."/>
            <person name="Yang L."/>
            <person name="Liu T."/>
            <person name="Zhang X."/>
            <person name="Wu Z."/>
            <person name="Fan W."/>
            <person name="Dang X."/>
            <person name="Xiang H."/>
            <person name="Tao M."/>
            <person name="Li Y."/>
            <person name="Hu J."/>
            <person name="Li Z."/>
            <person name="Lin L."/>
            <person name="Luo J."/>
            <person name="Geng L."/>
            <person name="Wang L."/>
            <person name="Long M."/>
            <person name="Wan Y."/>
            <person name="He N."/>
            <person name="Zhang Z."/>
            <person name="Lu C."/>
            <person name="Keeling P.J."/>
            <person name="Wang J."/>
            <person name="Xiang Z."/>
            <person name="Zhou Z."/>
        </authorList>
    </citation>
    <scope>NUCLEOTIDE SEQUENCE [LARGE SCALE GENOMIC DNA]</scope>
    <source>
        <strain evidence="5">CQ1 / CVCC 102059</strain>
    </source>
</reference>
<keyword evidence="5" id="KW-1185">Reference proteome</keyword>
<keyword evidence="4" id="KW-0240">DNA-directed RNA polymerase</keyword>
<dbReference type="PANTHER" id="PTHR10917:SF0">
    <property type="entry name" value="DNA-DIRECTED RNA POLYMERASES I, II, AND III SUBUNIT RPABC3"/>
    <property type="match status" value="1"/>
</dbReference>
<dbReference type="GO" id="GO:0005665">
    <property type="term" value="C:RNA polymerase II, core complex"/>
    <property type="evidence" value="ECO:0007669"/>
    <property type="project" value="TreeGrafter"/>
</dbReference>
<evidence type="ECO:0000256" key="2">
    <source>
        <dbReference type="ARBA" id="ARBA00008912"/>
    </source>
</evidence>
<dbReference type="STRING" id="578461.R0MIM4"/>
<dbReference type="SMART" id="SM00658">
    <property type="entry name" value="RPOL8c"/>
    <property type="match status" value="1"/>
</dbReference>
<dbReference type="AlphaFoldDB" id="R0MIM4"/>
<dbReference type="InterPro" id="IPR005570">
    <property type="entry name" value="RPABC3"/>
</dbReference>
<dbReference type="GO" id="GO:0003899">
    <property type="term" value="F:DNA-directed RNA polymerase activity"/>
    <property type="evidence" value="ECO:0007669"/>
    <property type="project" value="InterPro"/>
</dbReference>
<evidence type="ECO:0000313" key="4">
    <source>
        <dbReference type="EMBL" id="EOB14020.1"/>
    </source>
</evidence>
<dbReference type="Gene3D" id="2.40.50.140">
    <property type="entry name" value="Nucleic acid-binding proteins"/>
    <property type="match status" value="1"/>
</dbReference>
<sequence length="177" mass="20301">MRVIGYLPPLCILTFTYPPPLKYPSYPYPPPKKNPPHSYPPNLPLSILNPLPLKTPLFFMIHLNKKLVVSDIDKEGKLYTNVSRAYLNDSEIILDYHSLLLRITKGDVLLLSLYEENNGDLDCDYQMNGMVYKIEEKEGKVEIWISFGGLLMIQKMNKDEIGSIKDRSRVVLCVSKV</sequence>
<dbReference type="EMBL" id="KB908950">
    <property type="protein sequence ID" value="EOB14020.1"/>
    <property type="molecule type" value="Genomic_DNA"/>
</dbReference>
<dbReference type="Proteomes" id="UP000016927">
    <property type="component" value="Unassembled WGS sequence"/>
</dbReference>
<dbReference type="InterPro" id="IPR012340">
    <property type="entry name" value="NA-bd_OB-fold"/>
</dbReference>
<proteinExistence type="inferred from homology"/>
<dbReference type="OrthoDB" id="2193418at2759"/>
<keyword evidence="3" id="KW-0539">Nucleus</keyword>
<dbReference type="GO" id="GO:0005666">
    <property type="term" value="C:RNA polymerase III complex"/>
    <property type="evidence" value="ECO:0007669"/>
    <property type="project" value="TreeGrafter"/>
</dbReference>
<keyword evidence="4" id="KW-0804">Transcription</keyword>
<accession>R0MIM4</accession>
<evidence type="ECO:0000256" key="1">
    <source>
        <dbReference type="ARBA" id="ARBA00004123"/>
    </source>
</evidence>
<gene>
    <name evidence="4" type="ORF">NBO_42g0010</name>
</gene>
<protein>
    <submittedName>
        <fullName evidence="4">DNA-directed RNA polymerase I</fullName>
    </submittedName>
</protein>
<evidence type="ECO:0000313" key="5">
    <source>
        <dbReference type="Proteomes" id="UP000016927"/>
    </source>
</evidence>
<comment type="subcellular location">
    <subcellularLocation>
        <location evidence="1">Nucleus</location>
    </subcellularLocation>
</comment>